<dbReference type="Gene3D" id="3.30.1310.10">
    <property type="entry name" value="Nucleoid-associated protein YbaB-like domain"/>
    <property type="match status" value="1"/>
</dbReference>
<keyword evidence="2" id="KW-0963">Cytoplasm</keyword>
<accession>A0A845MJ26</accession>
<dbReference type="Pfam" id="PF02575">
    <property type="entry name" value="YbaB_DNA_bd"/>
    <property type="match status" value="1"/>
</dbReference>
<comment type="caution">
    <text evidence="4">The sequence shown here is derived from an EMBL/GenBank/DDBJ whole genome shotgun (WGS) entry which is preliminary data.</text>
</comment>
<proteinExistence type="inferred from homology"/>
<evidence type="ECO:0000256" key="2">
    <source>
        <dbReference type="HAMAP-Rule" id="MF_00274"/>
    </source>
</evidence>
<dbReference type="GO" id="GO:0003677">
    <property type="term" value="F:DNA binding"/>
    <property type="evidence" value="ECO:0007669"/>
    <property type="project" value="UniProtKB-UniRule"/>
</dbReference>
<evidence type="ECO:0000256" key="1">
    <source>
        <dbReference type="ARBA" id="ARBA00023125"/>
    </source>
</evidence>
<comment type="function">
    <text evidence="2">Binds to DNA and alters its conformation. May be involved in regulation of gene expression, nucleoid organization and DNA protection.</text>
</comment>
<dbReference type="GO" id="GO:0005829">
    <property type="term" value="C:cytosol"/>
    <property type="evidence" value="ECO:0007669"/>
    <property type="project" value="TreeGrafter"/>
</dbReference>
<dbReference type="GO" id="GO:0043590">
    <property type="term" value="C:bacterial nucleoid"/>
    <property type="evidence" value="ECO:0007669"/>
    <property type="project" value="UniProtKB-UniRule"/>
</dbReference>
<gene>
    <name evidence="4" type="ORF">GQF03_14935</name>
</gene>
<feature type="coiled-coil region" evidence="3">
    <location>
        <begin position="4"/>
        <end position="31"/>
    </location>
</feature>
<keyword evidence="1 2" id="KW-0238">DNA-binding</keyword>
<dbReference type="InterPro" id="IPR004401">
    <property type="entry name" value="YbaB/EbfC"/>
</dbReference>
<dbReference type="PANTHER" id="PTHR33449:SF1">
    <property type="entry name" value="NUCLEOID-ASSOCIATED PROTEIN YBAB"/>
    <property type="match status" value="1"/>
</dbReference>
<name>A0A845MJ26_9PROT</name>
<keyword evidence="3" id="KW-0175">Coiled coil</keyword>
<comment type="subcellular location">
    <subcellularLocation>
        <location evidence="2">Cytoplasm</location>
        <location evidence="2">Nucleoid</location>
    </subcellularLocation>
</comment>
<dbReference type="SUPFAM" id="SSF82607">
    <property type="entry name" value="YbaB-like"/>
    <property type="match status" value="1"/>
</dbReference>
<dbReference type="EMBL" id="WTVA01000015">
    <property type="protein sequence ID" value="MZR23632.1"/>
    <property type="molecule type" value="Genomic_DNA"/>
</dbReference>
<comment type="similarity">
    <text evidence="2">Belongs to the YbaB/EbfC family.</text>
</comment>
<dbReference type="RefSeq" id="WP_161340081.1">
    <property type="nucleotide sequence ID" value="NZ_JBHSDG010000003.1"/>
</dbReference>
<dbReference type="InterPro" id="IPR036894">
    <property type="entry name" value="YbaB-like_sf"/>
</dbReference>
<evidence type="ECO:0000313" key="4">
    <source>
        <dbReference type="EMBL" id="MZR23632.1"/>
    </source>
</evidence>
<keyword evidence="5" id="KW-1185">Reference proteome</keyword>
<protein>
    <recommendedName>
        <fullName evidence="2">Nucleoid-associated protein GQF03_14935</fullName>
    </recommendedName>
</protein>
<dbReference type="OrthoDB" id="9803080at2"/>
<organism evidence="4 5">
    <name type="scientific">Sneathiella chungangensis</name>
    <dbReference type="NCBI Taxonomy" id="1418234"/>
    <lineage>
        <taxon>Bacteria</taxon>
        <taxon>Pseudomonadati</taxon>
        <taxon>Pseudomonadota</taxon>
        <taxon>Alphaproteobacteria</taxon>
        <taxon>Sneathiellales</taxon>
        <taxon>Sneathiellaceae</taxon>
        <taxon>Sneathiella</taxon>
    </lineage>
</organism>
<dbReference type="Proteomes" id="UP000445696">
    <property type="component" value="Unassembled WGS sequence"/>
</dbReference>
<dbReference type="PIRSF" id="PIRSF004555">
    <property type="entry name" value="UCP004555"/>
    <property type="match status" value="1"/>
</dbReference>
<comment type="subunit">
    <text evidence="2">Homodimer.</text>
</comment>
<evidence type="ECO:0000313" key="5">
    <source>
        <dbReference type="Proteomes" id="UP000445696"/>
    </source>
</evidence>
<dbReference type="NCBIfam" id="TIGR00103">
    <property type="entry name" value="DNA_YbaB_EbfC"/>
    <property type="match status" value="1"/>
</dbReference>
<evidence type="ECO:0000256" key="3">
    <source>
        <dbReference type="SAM" id="Coils"/>
    </source>
</evidence>
<dbReference type="HAMAP" id="MF_00274">
    <property type="entry name" value="DNA_YbaB_EbfC"/>
    <property type="match status" value="1"/>
</dbReference>
<dbReference type="PANTHER" id="PTHR33449">
    <property type="entry name" value="NUCLEOID-ASSOCIATED PROTEIN YBAB"/>
    <property type="match status" value="1"/>
</dbReference>
<sequence>MKNLGSLMKQAKEMQNKMAEMQAALEHHEVTGQSGAGMVKVTLNCKGEMRKLDVDSSLVDPEDKEVMEDLIVAAHADARTKVEAYSAEKIKEMTGGLELPPGMQLPF</sequence>
<dbReference type="AlphaFoldDB" id="A0A845MJ26"/>
<reference evidence="4 5" key="1">
    <citation type="journal article" date="2014" name="Int. J. Syst. Evol. Microbiol.">
        <title>Sneathiella chungangensis sp. nov., isolated from a marine sand, and emended description of the genus Sneathiella.</title>
        <authorList>
            <person name="Siamphan C."/>
            <person name="Kim H."/>
            <person name="Lee J.S."/>
            <person name="Kim W."/>
        </authorList>
    </citation>
    <scope>NUCLEOTIDE SEQUENCE [LARGE SCALE GENOMIC DNA]</scope>
    <source>
        <strain evidence="4 5">KCTC 32476</strain>
    </source>
</reference>